<proteinExistence type="predicted"/>
<sequence>MSSYKSGKKRPRSLANHLGGFVLHSVMPRESSILHYTSIVSPGTHTEYDLVLEDTMVSGVGAADDKLAHCQHCAPMVEALDKLSSKYFPKRRLWGSKSPKVVQQRAEQFFQYLQGLLALATSPSTRRCPLVALGFAVQLRTFLTLERETYRDAPGTFGGGAVPFLLSEMTLMNARPDNATTLMTIDELDAAMDDDADYNLGCHHSSVSDLPSPVFVLEEQDELRSWDGFQQWEETSVATSTN</sequence>
<dbReference type="AlphaFoldDB" id="A0A2P4YRJ7"/>
<dbReference type="EMBL" id="NCKW01000514">
    <property type="protein sequence ID" value="POM80359.1"/>
    <property type="molecule type" value="Genomic_DNA"/>
</dbReference>
<evidence type="ECO:0000313" key="2">
    <source>
        <dbReference type="Proteomes" id="UP000237271"/>
    </source>
</evidence>
<accession>A0A2P4YRJ7</accession>
<dbReference type="OrthoDB" id="62890at2759"/>
<evidence type="ECO:0008006" key="3">
    <source>
        <dbReference type="Google" id="ProtNLM"/>
    </source>
</evidence>
<dbReference type="InterPro" id="IPR036871">
    <property type="entry name" value="PX_dom_sf"/>
</dbReference>
<name>A0A2P4YRJ7_9STRA</name>
<protein>
    <recommendedName>
        <fullName evidence="3">PX domain-containing protein</fullName>
    </recommendedName>
</protein>
<keyword evidence="2" id="KW-1185">Reference proteome</keyword>
<evidence type="ECO:0000313" key="1">
    <source>
        <dbReference type="EMBL" id="POM80359.1"/>
    </source>
</evidence>
<organism evidence="1 2">
    <name type="scientific">Phytophthora palmivora</name>
    <dbReference type="NCBI Taxonomy" id="4796"/>
    <lineage>
        <taxon>Eukaryota</taxon>
        <taxon>Sar</taxon>
        <taxon>Stramenopiles</taxon>
        <taxon>Oomycota</taxon>
        <taxon>Peronosporomycetes</taxon>
        <taxon>Peronosporales</taxon>
        <taxon>Peronosporaceae</taxon>
        <taxon>Phytophthora</taxon>
    </lineage>
</organism>
<gene>
    <name evidence="1" type="ORF">PHPALM_1814</name>
</gene>
<dbReference type="GO" id="GO:0035091">
    <property type="term" value="F:phosphatidylinositol binding"/>
    <property type="evidence" value="ECO:0007669"/>
    <property type="project" value="InterPro"/>
</dbReference>
<comment type="caution">
    <text evidence="1">The sequence shown here is derived from an EMBL/GenBank/DDBJ whole genome shotgun (WGS) entry which is preliminary data.</text>
</comment>
<reference evidence="1 2" key="1">
    <citation type="journal article" date="2017" name="Genome Biol. Evol.">
        <title>Phytophthora megakarya and P. palmivora, closely related causal agents of cacao black pod rot, underwent increases in genome sizes and gene numbers by different mechanisms.</title>
        <authorList>
            <person name="Ali S.S."/>
            <person name="Shao J."/>
            <person name="Lary D.J."/>
            <person name="Kronmiller B."/>
            <person name="Shen D."/>
            <person name="Strem M.D."/>
            <person name="Amoako-Attah I."/>
            <person name="Akrofi A.Y."/>
            <person name="Begoude B.A."/>
            <person name="Ten Hoopen G.M."/>
            <person name="Coulibaly K."/>
            <person name="Kebe B.I."/>
            <person name="Melnick R.L."/>
            <person name="Guiltinan M.J."/>
            <person name="Tyler B.M."/>
            <person name="Meinhardt L.W."/>
            <person name="Bailey B.A."/>
        </authorList>
    </citation>
    <scope>NUCLEOTIDE SEQUENCE [LARGE SCALE GENOMIC DNA]</scope>
    <source>
        <strain evidence="2">sbr112.9</strain>
    </source>
</reference>
<dbReference type="Gene3D" id="3.30.1520.10">
    <property type="entry name" value="Phox-like domain"/>
    <property type="match status" value="1"/>
</dbReference>
<dbReference type="Proteomes" id="UP000237271">
    <property type="component" value="Unassembled WGS sequence"/>
</dbReference>